<sequence length="128" mass="13756">MAALARLSKTAFRLNNGVLKAGNGALVASNGVLVPRAVRVVGISTSKKNKDTVTVTDAVVEQLKVKTEETTVTKISELDQLGLQLRLGSGRQHSNASHVLLRCNSVYGDYRIRLGLPARFQNDRLGTA</sequence>
<dbReference type="AlphaFoldDB" id="A0AAW0VVU3"/>
<reference evidence="1 2" key="1">
    <citation type="journal article" date="2024" name="BMC Genomics">
        <title>Genome assembly of redclaw crayfish (Cherax quadricarinatus) provides insights into its immune adaptation and hypoxia tolerance.</title>
        <authorList>
            <person name="Liu Z."/>
            <person name="Zheng J."/>
            <person name="Li H."/>
            <person name="Fang K."/>
            <person name="Wang S."/>
            <person name="He J."/>
            <person name="Zhou D."/>
            <person name="Weng S."/>
            <person name="Chi M."/>
            <person name="Gu Z."/>
            <person name="He J."/>
            <person name="Li F."/>
            <person name="Wang M."/>
        </authorList>
    </citation>
    <scope>NUCLEOTIDE SEQUENCE [LARGE SCALE GENOMIC DNA]</scope>
    <source>
        <strain evidence="1">ZL_2023a</strain>
    </source>
</reference>
<keyword evidence="2" id="KW-1185">Reference proteome</keyword>
<dbReference type="EMBL" id="JARKIK010000100">
    <property type="protein sequence ID" value="KAK8721453.1"/>
    <property type="molecule type" value="Genomic_DNA"/>
</dbReference>
<accession>A0AAW0VVU3</accession>
<evidence type="ECO:0000313" key="1">
    <source>
        <dbReference type="EMBL" id="KAK8721453.1"/>
    </source>
</evidence>
<name>A0AAW0VVU3_CHEQU</name>
<comment type="caution">
    <text evidence="1">The sequence shown here is derived from an EMBL/GenBank/DDBJ whole genome shotgun (WGS) entry which is preliminary data.</text>
</comment>
<proteinExistence type="predicted"/>
<organism evidence="1 2">
    <name type="scientific">Cherax quadricarinatus</name>
    <name type="common">Australian red claw crayfish</name>
    <dbReference type="NCBI Taxonomy" id="27406"/>
    <lineage>
        <taxon>Eukaryota</taxon>
        <taxon>Metazoa</taxon>
        <taxon>Ecdysozoa</taxon>
        <taxon>Arthropoda</taxon>
        <taxon>Crustacea</taxon>
        <taxon>Multicrustacea</taxon>
        <taxon>Malacostraca</taxon>
        <taxon>Eumalacostraca</taxon>
        <taxon>Eucarida</taxon>
        <taxon>Decapoda</taxon>
        <taxon>Pleocyemata</taxon>
        <taxon>Astacidea</taxon>
        <taxon>Parastacoidea</taxon>
        <taxon>Parastacidae</taxon>
        <taxon>Cherax</taxon>
    </lineage>
</organism>
<gene>
    <name evidence="1" type="ORF">OTU49_012727</name>
</gene>
<protein>
    <submittedName>
        <fullName evidence="1">Uncharacterized protein</fullName>
    </submittedName>
</protein>
<dbReference type="Proteomes" id="UP001445076">
    <property type="component" value="Unassembled WGS sequence"/>
</dbReference>
<evidence type="ECO:0000313" key="2">
    <source>
        <dbReference type="Proteomes" id="UP001445076"/>
    </source>
</evidence>